<evidence type="ECO:0000256" key="3">
    <source>
        <dbReference type="ARBA" id="ARBA00022989"/>
    </source>
</evidence>
<dbReference type="PRINTS" id="PR01434">
    <property type="entry name" value="NADHDHGNASE5"/>
</dbReference>
<dbReference type="PANTHER" id="PTHR42829:SF2">
    <property type="entry name" value="NADH-UBIQUINONE OXIDOREDUCTASE CHAIN 5"/>
    <property type="match status" value="1"/>
</dbReference>
<name>F8KV77_PARAV</name>
<gene>
    <name evidence="9" type="primary">nuoL</name>
    <name evidence="9" type="ordered locus">PUV_26490</name>
</gene>
<evidence type="ECO:0000256" key="4">
    <source>
        <dbReference type="ARBA" id="ARBA00023136"/>
    </source>
</evidence>
<reference evidence="9 10" key="2">
    <citation type="journal article" date="2011" name="Mol. Biol. Evol.">
        <title>Unity in variety--the pan-genome of the Chlamydiae.</title>
        <authorList>
            <person name="Collingro A."/>
            <person name="Tischler P."/>
            <person name="Weinmaier T."/>
            <person name="Penz T."/>
            <person name="Heinz E."/>
            <person name="Brunham R.C."/>
            <person name="Read T.D."/>
            <person name="Bavoil P.M."/>
            <person name="Sachse K."/>
            <person name="Kahane S."/>
            <person name="Friedman M.G."/>
            <person name="Rattei T."/>
            <person name="Myers G.S."/>
            <person name="Horn M."/>
        </authorList>
    </citation>
    <scope>NUCLEOTIDE SEQUENCE [LARGE SCALE GENOMIC DNA]</scope>
    <source>
        <strain evidence="10">UV7</strain>
    </source>
</reference>
<dbReference type="NCBIfam" id="TIGR01974">
    <property type="entry name" value="NDH_I_L"/>
    <property type="match status" value="1"/>
</dbReference>
<feature type="transmembrane region" description="Helical" evidence="6">
    <location>
        <begin position="606"/>
        <end position="622"/>
    </location>
</feature>
<dbReference type="Gene3D" id="1.20.5.2700">
    <property type="match status" value="1"/>
</dbReference>
<feature type="domain" description="NADH:quinone oxidoreductase/Mrp antiporter transmembrane" evidence="7">
    <location>
        <begin position="134"/>
        <end position="425"/>
    </location>
</feature>
<dbReference type="GO" id="GO:0008137">
    <property type="term" value="F:NADH dehydrogenase (ubiquinone) activity"/>
    <property type="evidence" value="ECO:0007669"/>
    <property type="project" value="InterPro"/>
</dbReference>
<feature type="transmembrane region" description="Helical" evidence="6">
    <location>
        <begin position="6"/>
        <end position="26"/>
    </location>
</feature>
<keyword evidence="4 6" id="KW-0472">Membrane</keyword>
<dbReference type="eggNOG" id="COG1009">
    <property type="taxonomic scope" value="Bacteria"/>
</dbReference>
<dbReference type="InterPro" id="IPR001750">
    <property type="entry name" value="ND/Mrp_TM"/>
</dbReference>
<feature type="transmembrane region" description="Helical" evidence="6">
    <location>
        <begin position="378"/>
        <end position="397"/>
    </location>
</feature>
<feature type="transmembrane region" description="Helical" evidence="6">
    <location>
        <begin position="511"/>
        <end position="530"/>
    </location>
</feature>
<dbReference type="PRINTS" id="PR01435">
    <property type="entry name" value="NPOXDRDTASE5"/>
</dbReference>
<dbReference type="PANTHER" id="PTHR42829">
    <property type="entry name" value="NADH-UBIQUINONE OXIDOREDUCTASE CHAIN 5"/>
    <property type="match status" value="1"/>
</dbReference>
<dbReference type="HOGENOM" id="CLU_007100_6_0_0"/>
<feature type="transmembrane region" description="Helical" evidence="6">
    <location>
        <begin position="33"/>
        <end position="54"/>
    </location>
</feature>
<evidence type="ECO:0000259" key="7">
    <source>
        <dbReference type="Pfam" id="PF00361"/>
    </source>
</evidence>
<dbReference type="AlphaFoldDB" id="F8KV77"/>
<dbReference type="GO" id="GO:0016020">
    <property type="term" value="C:membrane"/>
    <property type="evidence" value="ECO:0007669"/>
    <property type="project" value="UniProtKB-SubCell"/>
</dbReference>
<reference key="1">
    <citation type="journal article" date="2011" name="Mol. Biol. Evol.">
        <title>Unity in variety -- the pan-genome of the Chlamydiae.</title>
        <authorList>
            <person name="Collingro A."/>
            <person name="Tischler P."/>
            <person name="Weinmaier T."/>
            <person name="Penz T."/>
            <person name="Heinz E."/>
            <person name="Brunham R.C."/>
            <person name="Read T.D."/>
            <person name="Bavoil P.M."/>
            <person name="Sachse K."/>
            <person name="Kahane S."/>
            <person name="Friedman M.G."/>
            <person name="Rattei T."/>
            <person name="Myers G.S.A."/>
            <person name="Horn M."/>
        </authorList>
    </citation>
    <scope>NUCLEOTIDE SEQUENCE</scope>
    <source>
        <strain>UV7</strain>
    </source>
</reference>
<organism evidence="9 10">
    <name type="scientific">Parachlamydia acanthamoebae (strain UV7)</name>
    <dbReference type="NCBI Taxonomy" id="765952"/>
    <lineage>
        <taxon>Bacteria</taxon>
        <taxon>Pseudomonadati</taxon>
        <taxon>Chlamydiota</taxon>
        <taxon>Chlamydiia</taxon>
        <taxon>Parachlamydiales</taxon>
        <taxon>Parachlamydiaceae</taxon>
        <taxon>Parachlamydia</taxon>
    </lineage>
</organism>
<dbReference type="Proteomes" id="UP000000495">
    <property type="component" value="Chromosome"/>
</dbReference>
<evidence type="ECO:0000256" key="6">
    <source>
        <dbReference type="SAM" id="Phobius"/>
    </source>
</evidence>
<feature type="transmembrane region" description="Helical" evidence="6">
    <location>
        <begin position="85"/>
        <end position="105"/>
    </location>
</feature>
<dbReference type="EC" id="1.6.99.5" evidence="9"/>
<keyword evidence="2 5" id="KW-0812">Transmembrane</keyword>
<feature type="transmembrane region" description="Helical" evidence="6">
    <location>
        <begin position="417"/>
        <end position="438"/>
    </location>
</feature>
<dbReference type="GO" id="GO:0015990">
    <property type="term" value="P:electron transport coupled proton transport"/>
    <property type="evidence" value="ECO:0007669"/>
    <property type="project" value="TreeGrafter"/>
</dbReference>
<feature type="transmembrane region" description="Helical" evidence="6">
    <location>
        <begin position="280"/>
        <end position="301"/>
    </location>
</feature>
<dbReference type="Pfam" id="PF00662">
    <property type="entry name" value="Proton_antipo_N"/>
    <property type="match status" value="1"/>
</dbReference>
<keyword evidence="3 6" id="KW-1133">Transmembrane helix</keyword>
<accession>F8KV77</accession>
<dbReference type="GO" id="GO:0042773">
    <property type="term" value="P:ATP synthesis coupled electron transport"/>
    <property type="evidence" value="ECO:0007669"/>
    <property type="project" value="InterPro"/>
</dbReference>
<dbReference type="EMBL" id="FR872580">
    <property type="protein sequence ID" value="CCB87599.1"/>
    <property type="molecule type" value="Genomic_DNA"/>
</dbReference>
<evidence type="ECO:0000313" key="9">
    <source>
        <dbReference type="EMBL" id="CCB87599.1"/>
    </source>
</evidence>
<evidence type="ECO:0000256" key="5">
    <source>
        <dbReference type="RuleBase" id="RU000320"/>
    </source>
</evidence>
<evidence type="ECO:0000259" key="8">
    <source>
        <dbReference type="Pfam" id="PF00662"/>
    </source>
</evidence>
<dbReference type="KEGG" id="puv:PUV_26490"/>
<comment type="subcellular location">
    <subcellularLocation>
        <location evidence="1">Endomembrane system</location>
        <topology evidence="1">Multi-pass membrane protein</topology>
    </subcellularLocation>
    <subcellularLocation>
        <location evidence="5">Membrane</location>
        <topology evidence="5">Multi-pass membrane protein</topology>
    </subcellularLocation>
</comment>
<feature type="domain" description="NADH-Ubiquinone oxidoreductase (complex I) chain 5 N-terminal" evidence="8">
    <location>
        <begin position="68"/>
        <end position="118"/>
    </location>
</feature>
<dbReference type="GO" id="GO:0003954">
    <property type="term" value="F:NADH dehydrogenase activity"/>
    <property type="evidence" value="ECO:0007669"/>
    <property type="project" value="TreeGrafter"/>
</dbReference>
<dbReference type="STRING" id="765952.PUV_26490"/>
<dbReference type="RefSeq" id="WP_013925689.1">
    <property type="nucleotide sequence ID" value="NC_015702.1"/>
</dbReference>
<feature type="transmembrane region" description="Helical" evidence="6">
    <location>
        <begin position="308"/>
        <end position="334"/>
    </location>
</feature>
<keyword evidence="10" id="KW-1185">Reference proteome</keyword>
<feature type="transmembrane region" description="Helical" evidence="6">
    <location>
        <begin position="208"/>
        <end position="229"/>
    </location>
</feature>
<evidence type="ECO:0000313" key="10">
    <source>
        <dbReference type="Proteomes" id="UP000000495"/>
    </source>
</evidence>
<feature type="transmembrane region" description="Helical" evidence="6">
    <location>
        <begin position="250"/>
        <end position="268"/>
    </location>
</feature>
<dbReference type="GO" id="GO:0012505">
    <property type="term" value="C:endomembrane system"/>
    <property type="evidence" value="ECO:0007669"/>
    <property type="project" value="UniProtKB-SubCell"/>
</dbReference>
<sequence length="623" mass="68508">MPYAILIGLFLPLAGFLTLMFSSDFIGKRLTGVIACTTLFISFLCFSGVVYHYVQTDLKPFNLELYQWISTAKIKADFSLHIDSISLLMTLIITGVGFLIHLYSIGYMGHDKDYARYFACLNFFVFAMLLLVLAANLLLLFVGWEGVGLASYLLIGFWYESSAAAAAATKAFVVNRIGDLGLLLGLLLTFYLFGTSDITEISQRVSQGFLVGAPILSVLTLLYFVGAVGKSAQLPLHVWLPDAMEGPTPVSALIHAATMVTAGVYLVVRMRYVFLATPDTMHFVGYVGAATALFAALCALGQTDLKRVLAYSTVSQLGYMFLACGVGAFYAAMFHLTTHAFVKALLFLSAGNVVHAMEGNTDMRKMGGLYKFLPKTNILFLIGVLALSGIPPFSAFFSKDLILEEEYLAGFKKLFYIGLLTSLLTAFYLTRAYCLTFIGKMHIEEKILKTINEVPRVMILPVALLAFLSIVGGFLGFGIGEQTPLEYFLAGHDPSMEDKVLEENIFFSPETWLSIIGGILAVCAAVIAYTRYTDDLKGPLPLLNKAFYVDTIYEKGIIRPLKALAQSIISFFEPCLFDDSIKILSHGVQRGAGYLQKIQSGQIRSYVAWMAMGMVILIFYLGF</sequence>
<evidence type="ECO:0000256" key="2">
    <source>
        <dbReference type="ARBA" id="ARBA00022692"/>
    </source>
</evidence>
<dbReference type="OrthoDB" id="9807568at2"/>
<proteinExistence type="predicted"/>
<protein>
    <submittedName>
        <fullName evidence="9">NADH-quinone oxidoreductase subunit L</fullName>
        <ecNumber evidence="9">1.6.99.5</ecNumber>
    </submittedName>
</protein>
<feature type="transmembrane region" description="Helical" evidence="6">
    <location>
        <begin position="180"/>
        <end position="196"/>
    </location>
</feature>
<feature type="transmembrane region" description="Helical" evidence="6">
    <location>
        <begin position="459"/>
        <end position="479"/>
    </location>
</feature>
<dbReference type="Pfam" id="PF00361">
    <property type="entry name" value="Proton_antipo_M"/>
    <property type="match status" value="1"/>
</dbReference>
<dbReference type="NCBIfam" id="NF005141">
    <property type="entry name" value="PRK06590.1"/>
    <property type="match status" value="1"/>
</dbReference>
<dbReference type="InterPro" id="IPR018393">
    <property type="entry name" value="NADHpl_OxRdtase_5_subgr"/>
</dbReference>
<evidence type="ECO:0000256" key="1">
    <source>
        <dbReference type="ARBA" id="ARBA00004127"/>
    </source>
</evidence>
<keyword evidence="9" id="KW-0560">Oxidoreductase</keyword>
<feature type="transmembrane region" description="Helical" evidence="6">
    <location>
        <begin position="340"/>
        <end position="357"/>
    </location>
</feature>
<feature type="transmembrane region" description="Helical" evidence="6">
    <location>
        <begin position="117"/>
        <end position="143"/>
    </location>
</feature>
<dbReference type="InterPro" id="IPR003945">
    <property type="entry name" value="NU5C-like"/>
</dbReference>
<dbReference type="InterPro" id="IPR001516">
    <property type="entry name" value="Proton_antipo_N"/>
</dbReference>